<dbReference type="OrthoDB" id="446809at2759"/>
<comment type="caution">
    <text evidence="4">The sequence shown here is derived from an EMBL/GenBank/DDBJ whole genome shotgun (WGS) entry which is preliminary data.</text>
</comment>
<dbReference type="GO" id="GO:0016491">
    <property type="term" value="F:oxidoreductase activity"/>
    <property type="evidence" value="ECO:0007669"/>
    <property type="project" value="UniProtKB-KW"/>
</dbReference>
<dbReference type="PANTHER" id="PTHR42840">
    <property type="entry name" value="NAD(P)-BINDING ROSSMANN-FOLD SUPERFAMILY PROTEIN-RELATED"/>
    <property type="match status" value="1"/>
</dbReference>
<proteinExistence type="inferred from homology"/>
<gene>
    <name evidence="4" type="ORF">CSOL1703_00005880</name>
</gene>
<dbReference type="SUPFAM" id="SSF55347">
    <property type="entry name" value="Glyceraldehyde-3-phosphate dehydrogenase-like, C-terminal domain"/>
    <property type="match status" value="1"/>
</dbReference>
<dbReference type="Pfam" id="PF22725">
    <property type="entry name" value="GFO_IDH_MocA_C3"/>
    <property type="match status" value="1"/>
</dbReference>
<feature type="domain" description="GFO/IDH/MocA-like oxidoreductase" evidence="3">
    <location>
        <begin position="13"/>
        <end position="141"/>
    </location>
</feature>
<dbReference type="AlphaFoldDB" id="A0A9N9ZI49"/>
<protein>
    <recommendedName>
        <fullName evidence="3">GFO/IDH/MocA-like oxidoreductase domain-containing protein</fullName>
    </recommendedName>
</protein>
<dbReference type="EMBL" id="CABFOC020000063">
    <property type="protein sequence ID" value="CAH0055946.1"/>
    <property type="molecule type" value="Genomic_DNA"/>
</dbReference>
<name>A0A9N9ZI49_9HYPO</name>
<keyword evidence="2" id="KW-0560">Oxidoreductase</keyword>
<evidence type="ECO:0000313" key="4">
    <source>
        <dbReference type="EMBL" id="CAH0055946.1"/>
    </source>
</evidence>
<evidence type="ECO:0000259" key="3">
    <source>
        <dbReference type="Pfam" id="PF22725"/>
    </source>
</evidence>
<dbReference type="Proteomes" id="UP000775872">
    <property type="component" value="Unassembled WGS sequence"/>
</dbReference>
<reference evidence="4" key="1">
    <citation type="submission" date="2021-10" db="EMBL/GenBank/DDBJ databases">
        <authorList>
            <person name="Piombo E."/>
        </authorList>
    </citation>
    <scope>NUCLEOTIDE SEQUENCE</scope>
</reference>
<organism evidence="4 5">
    <name type="scientific">Clonostachys solani</name>
    <dbReference type="NCBI Taxonomy" id="160281"/>
    <lineage>
        <taxon>Eukaryota</taxon>
        <taxon>Fungi</taxon>
        <taxon>Dikarya</taxon>
        <taxon>Ascomycota</taxon>
        <taxon>Pezizomycotina</taxon>
        <taxon>Sordariomycetes</taxon>
        <taxon>Hypocreomycetidae</taxon>
        <taxon>Hypocreales</taxon>
        <taxon>Bionectriaceae</taxon>
        <taxon>Clonostachys</taxon>
    </lineage>
</organism>
<evidence type="ECO:0000256" key="2">
    <source>
        <dbReference type="ARBA" id="ARBA00023002"/>
    </source>
</evidence>
<dbReference type="Gene3D" id="3.30.360.10">
    <property type="entry name" value="Dihydrodipicolinate Reductase, domain 2"/>
    <property type="match status" value="1"/>
</dbReference>
<keyword evidence="5" id="KW-1185">Reference proteome</keyword>
<sequence>MIGMARRFDDSYSDAKARIDEGQLGRTYMVKAASNDLYDPSTADKFMKYAAKSGGIFLDAGIHDIDAARWLLQIGDQDKVKKVFAIGTIVKFKDLAQFQDADNALAVVEFDNGKFFTFHTGRTAAHGHECVCEVFGENGRFTINQGSRYSKITPLLPNGIMVIKSGPEPTLEPFRYS</sequence>
<evidence type="ECO:0000256" key="1">
    <source>
        <dbReference type="ARBA" id="ARBA00010928"/>
    </source>
</evidence>
<dbReference type="InterPro" id="IPR055170">
    <property type="entry name" value="GFO_IDH_MocA-like_dom"/>
</dbReference>
<accession>A0A9N9ZI49</accession>
<evidence type="ECO:0000313" key="5">
    <source>
        <dbReference type="Proteomes" id="UP000775872"/>
    </source>
</evidence>
<dbReference type="GO" id="GO:0006740">
    <property type="term" value="P:NADPH regeneration"/>
    <property type="evidence" value="ECO:0007669"/>
    <property type="project" value="TreeGrafter"/>
</dbReference>
<dbReference type="PANTHER" id="PTHR42840:SF3">
    <property type="entry name" value="BINDING ROSSMANN FOLD OXIDOREDUCTASE, PUTATIVE (AFU_ORTHOLOGUE AFUA_2G10240)-RELATED"/>
    <property type="match status" value="1"/>
</dbReference>
<dbReference type="GO" id="GO:0005737">
    <property type="term" value="C:cytoplasm"/>
    <property type="evidence" value="ECO:0007669"/>
    <property type="project" value="TreeGrafter"/>
</dbReference>
<comment type="similarity">
    <text evidence="1">Belongs to the Gfo/Idh/MocA family.</text>
</comment>